<evidence type="ECO:0000256" key="2">
    <source>
        <dbReference type="ARBA" id="ARBA00023054"/>
    </source>
</evidence>
<comment type="subcellular location">
    <subcellularLocation>
        <location evidence="1">Cell envelope</location>
    </subcellularLocation>
</comment>
<dbReference type="KEGG" id="llh:I41_43670"/>
<proteinExistence type="predicted"/>
<reference evidence="7 8" key="1">
    <citation type="submission" date="2019-02" db="EMBL/GenBank/DDBJ databases">
        <title>Deep-cultivation of Planctomycetes and their phenomic and genomic characterization uncovers novel biology.</title>
        <authorList>
            <person name="Wiegand S."/>
            <person name="Jogler M."/>
            <person name="Boedeker C."/>
            <person name="Pinto D."/>
            <person name="Vollmers J."/>
            <person name="Rivas-Marin E."/>
            <person name="Kohn T."/>
            <person name="Peeters S.H."/>
            <person name="Heuer A."/>
            <person name="Rast P."/>
            <person name="Oberbeckmann S."/>
            <person name="Bunk B."/>
            <person name="Jeske O."/>
            <person name="Meyerdierks A."/>
            <person name="Storesund J.E."/>
            <person name="Kallscheuer N."/>
            <person name="Luecker S."/>
            <person name="Lage O.M."/>
            <person name="Pohl T."/>
            <person name="Merkel B.J."/>
            <person name="Hornburger P."/>
            <person name="Mueller R.-W."/>
            <person name="Bruemmer F."/>
            <person name="Labrenz M."/>
            <person name="Spormann A.M."/>
            <person name="Op den Camp H."/>
            <person name="Overmann J."/>
            <person name="Amann R."/>
            <person name="Jetten M.S.M."/>
            <person name="Mascher T."/>
            <person name="Medema M.H."/>
            <person name="Devos D.P."/>
            <person name="Kaster A.-K."/>
            <person name="Ovreas L."/>
            <person name="Rohde M."/>
            <person name="Galperin M.Y."/>
            <person name="Jogler C."/>
        </authorList>
    </citation>
    <scope>NUCLEOTIDE SEQUENCE [LARGE SCALE GENOMIC DNA]</scope>
    <source>
        <strain evidence="7 8">I41</strain>
    </source>
</reference>
<dbReference type="PANTHER" id="PTHR32347:SF23">
    <property type="entry name" value="BLL5650 PROTEIN"/>
    <property type="match status" value="1"/>
</dbReference>
<dbReference type="Gene3D" id="2.40.30.170">
    <property type="match status" value="1"/>
</dbReference>
<accession>A0A517U3F8</accession>
<dbReference type="Gene3D" id="2.40.420.20">
    <property type="match status" value="1"/>
</dbReference>
<feature type="transmembrane region" description="Helical" evidence="5">
    <location>
        <begin position="25"/>
        <end position="45"/>
    </location>
</feature>
<keyword evidence="5" id="KW-1133">Transmembrane helix</keyword>
<evidence type="ECO:0000256" key="4">
    <source>
        <dbReference type="SAM" id="MobiDB-lite"/>
    </source>
</evidence>
<evidence type="ECO:0000256" key="3">
    <source>
        <dbReference type="SAM" id="Coils"/>
    </source>
</evidence>
<protein>
    <submittedName>
        <fullName evidence="7">Macrolide transporter subunit MacA</fullName>
    </submittedName>
</protein>
<dbReference type="AlphaFoldDB" id="A0A517U3F8"/>
<evidence type="ECO:0000256" key="1">
    <source>
        <dbReference type="ARBA" id="ARBA00004196"/>
    </source>
</evidence>
<name>A0A517U3F8_9BACT</name>
<keyword evidence="2 3" id="KW-0175">Coiled coil</keyword>
<evidence type="ECO:0000256" key="5">
    <source>
        <dbReference type="SAM" id="Phobius"/>
    </source>
</evidence>
<dbReference type="OrthoDB" id="259669at2"/>
<dbReference type="Pfam" id="PF25967">
    <property type="entry name" value="RND-MFP_C"/>
    <property type="match status" value="1"/>
</dbReference>
<keyword evidence="8" id="KW-1185">Reference proteome</keyword>
<organism evidence="7 8">
    <name type="scientific">Lacipirellula limnantheis</name>
    <dbReference type="NCBI Taxonomy" id="2528024"/>
    <lineage>
        <taxon>Bacteria</taxon>
        <taxon>Pseudomonadati</taxon>
        <taxon>Planctomycetota</taxon>
        <taxon>Planctomycetia</taxon>
        <taxon>Pirellulales</taxon>
        <taxon>Lacipirellulaceae</taxon>
        <taxon>Lacipirellula</taxon>
    </lineage>
</organism>
<evidence type="ECO:0000313" key="8">
    <source>
        <dbReference type="Proteomes" id="UP000317909"/>
    </source>
</evidence>
<evidence type="ECO:0000259" key="6">
    <source>
        <dbReference type="Pfam" id="PF25967"/>
    </source>
</evidence>
<evidence type="ECO:0000313" key="7">
    <source>
        <dbReference type="EMBL" id="QDT75158.1"/>
    </source>
</evidence>
<sequence length="531" mass="58420">MKHSSAAKTRASAHRPRGLASRSGYTLWVVLALVVAAGVAGWSYWAGGDRRPKDFNIVLHNVERDDFALTVTERGEVESAGVTEVISEVKAKNTPGLSILRIVPEGTAVKKGDFLVELDSSALREERTAEQILVNTAAALVVQSRNVYETALIAKEEYLEGTYVQERQTIESEVFVAEENLSRAEEYHEFSKRLAAKGYINQLQLEADKFAVEKSRKELDAAKTKLNVLDNYTKAKMLKTLESDIVIAKAKWESDKNSLELEEEKLKEMDDQIAKCTLTAPKDGTVTYAHNRQNWGGDEFVVKEGAVIRERQAVIRLPDPTKMRVALNVNESLIQYIRQGMPATIAPIGTGGRALRGSVQNINQYAEPGGWRKANVKEYKALVTIDDPAPELRSGMTASVTIRCEEIPNAIQAPVQAIYAHGKDFYAFVFNDGAWEARPIKVGPTNDKFFVIEQGLAEGDRVAMNPRAYLEQVKLPELAPENKQQVVQLTPKMPDAKPATDETAIAAKSEPEQDDAAKPAGDAAATEPTAG</sequence>
<feature type="coiled-coil region" evidence="3">
    <location>
        <begin position="249"/>
        <end position="279"/>
    </location>
</feature>
<feature type="domain" description="Multidrug resistance protein MdtA-like C-terminal permuted SH3" evidence="6">
    <location>
        <begin position="409"/>
        <end position="462"/>
    </location>
</feature>
<dbReference type="GO" id="GO:0030313">
    <property type="term" value="C:cell envelope"/>
    <property type="evidence" value="ECO:0007669"/>
    <property type="project" value="UniProtKB-SubCell"/>
</dbReference>
<gene>
    <name evidence="7" type="ORF">I41_43670</name>
</gene>
<keyword evidence="5" id="KW-0472">Membrane</keyword>
<dbReference type="InterPro" id="IPR050465">
    <property type="entry name" value="UPF0194_transport"/>
</dbReference>
<feature type="region of interest" description="Disordered" evidence="4">
    <location>
        <begin position="486"/>
        <end position="531"/>
    </location>
</feature>
<dbReference type="EMBL" id="CP036339">
    <property type="protein sequence ID" value="QDT75158.1"/>
    <property type="molecule type" value="Genomic_DNA"/>
</dbReference>
<keyword evidence="5" id="KW-0812">Transmembrane</keyword>
<dbReference type="InterPro" id="IPR058627">
    <property type="entry name" value="MdtA-like_C"/>
</dbReference>
<dbReference type="PANTHER" id="PTHR32347">
    <property type="entry name" value="EFFLUX SYSTEM COMPONENT YKNX-RELATED"/>
    <property type="match status" value="1"/>
</dbReference>
<dbReference type="Proteomes" id="UP000317909">
    <property type="component" value="Chromosome"/>
</dbReference>